<dbReference type="NCBIfam" id="TIGR04409">
    <property type="entry name" value="LptC_YrbK"/>
    <property type="match status" value="1"/>
</dbReference>
<dbReference type="HOGENOM" id="CLU_1568277_0_0_0"/>
<dbReference type="GO" id="GO:0030288">
    <property type="term" value="C:outer membrane-bounded periplasmic space"/>
    <property type="evidence" value="ECO:0007669"/>
    <property type="project" value="TreeGrafter"/>
</dbReference>
<evidence type="ECO:0008006" key="9">
    <source>
        <dbReference type="Google" id="ProtNLM"/>
    </source>
</evidence>
<evidence type="ECO:0000256" key="5">
    <source>
        <dbReference type="ARBA" id="ARBA00023136"/>
    </source>
</evidence>
<dbReference type="OrthoDB" id="9812080at2"/>
<keyword evidence="1" id="KW-1003">Cell membrane</keyword>
<keyword evidence="6" id="KW-0732">Signal</keyword>
<evidence type="ECO:0000313" key="7">
    <source>
        <dbReference type="EMBL" id="ACC98145.1"/>
    </source>
</evidence>
<keyword evidence="3" id="KW-0812">Transmembrane</keyword>
<dbReference type="KEGG" id="emi:Emin_0590"/>
<keyword evidence="4" id="KW-1133">Transmembrane helix</keyword>
<evidence type="ECO:0000313" key="8">
    <source>
        <dbReference type="Proteomes" id="UP000001029"/>
    </source>
</evidence>
<dbReference type="GO" id="GO:0017089">
    <property type="term" value="F:glycolipid transfer activity"/>
    <property type="evidence" value="ECO:0007669"/>
    <property type="project" value="TreeGrafter"/>
</dbReference>
<evidence type="ECO:0000256" key="3">
    <source>
        <dbReference type="ARBA" id="ARBA00022692"/>
    </source>
</evidence>
<dbReference type="EMBL" id="CP001055">
    <property type="protein sequence ID" value="ACC98145.1"/>
    <property type="molecule type" value="Genomic_DNA"/>
</dbReference>
<dbReference type="PANTHER" id="PTHR37481">
    <property type="entry name" value="LIPOPOLYSACCHARIDE EXPORT SYSTEM PROTEIN LPTC"/>
    <property type="match status" value="1"/>
</dbReference>
<dbReference type="GO" id="GO:0015221">
    <property type="term" value="F:lipopolysaccharide transmembrane transporter activity"/>
    <property type="evidence" value="ECO:0007669"/>
    <property type="project" value="InterPro"/>
</dbReference>
<dbReference type="InterPro" id="IPR010664">
    <property type="entry name" value="LipoPS_assembly_LptC-rel"/>
</dbReference>
<dbReference type="Proteomes" id="UP000001029">
    <property type="component" value="Chromosome"/>
</dbReference>
<keyword evidence="5" id="KW-0472">Membrane</keyword>
<dbReference type="Pfam" id="PF06835">
    <property type="entry name" value="LptC"/>
    <property type="match status" value="1"/>
</dbReference>
<dbReference type="Gene3D" id="2.60.450.10">
    <property type="entry name" value="Lipopolysaccharide (LPS) transport protein A like domain"/>
    <property type="match status" value="1"/>
</dbReference>
<evidence type="ECO:0000256" key="6">
    <source>
        <dbReference type="SAM" id="SignalP"/>
    </source>
</evidence>
<evidence type="ECO:0000256" key="2">
    <source>
        <dbReference type="ARBA" id="ARBA00022519"/>
    </source>
</evidence>
<evidence type="ECO:0000256" key="4">
    <source>
        <dbReference type="ARBA" id="ARBA00022989"/>
    </source>
</evidence>
<accession>B2KC18</accession>
<dbReference type="RefSeq" id="WP_012414760.1">
    <property type="nucleotide sequence ID" value="NC_010644.1"/>
</dbReference>
<protein>
    <recommendedName>
        <fullName evidence="9">LPS export ABC transporter periplasmic protein LptC</fullName>
    </recommendedName>
</protein>
<gene>
    <name evidence="7" type="ordered locus">Emin_0590</name>
</gene>
<keyword evidence="8" id="KW-1185">Reference proteome</keyword>
<organism evidence="7 8">
    <name type="scientific">Elusimicrobium minutum (strain Pei191)</name>
    <dbReference type="NCBI Taxonomy" id="445932"/>
    <lineage>
        <taxon>Bacteria</taxon>
        <taxon>Pseudomonadati</taxon>
        <taxon>Elusimicrobiota</taxon>
        <taxon>Elusimicrobia</taxon>
        <taxon>Elusimicrobiales</taxon>
        <taxon>Elusimicrobiaceae</taxon>
        <taxon>Elusimicrobium</taxon>
    </lineage>
</organism>
<feature type="chain" id="PRO_5002780039" description="LPS export ABC transporter periplasmic protein LptC" evidence="6">
    <location>
        <begin position="22"/>
        <end position="170"/>
    </location>
</feature>
<keyword evidence="2" id="KW-0997">Cell inner membrane</keyword>
<name>B2KC18_ELUMP</name>
<dbReference type="AlphaFoldDB" id="B2KC18"/>
<dbReference type="PANTHER" id="PTHR37481:SF1">
    <property type="entry name" value="LIPOPOLYSACCHARIDE EXPORT SYSTEM PROTEIN LPTC"/>
    <property type="match status" value="1"/>
</dbReference>
<dbReference type="InterPro" id="IPR026265">
    <property type="entry name" value="LptC"/>
</dbReference>
<sequence>MKKLILSVLLCFALGCGNNSQSETDDELGVQTVENAVIYESQQAKQNWILSTTQAKFHENSENAVLINPQLSFKEGDDTLSIIKGDEGTISMEQGLIVLKGNVFGKSISQNAELRTTLLNYDINERKIWTERKVEIKRNGVTVTGQGLRANGDFSEIEIKNQTTTLPEHE</sequence>
<dbReference type="PROSITE" id="PS51257">
    <property type="entry name" value="PROKAR_LIPOPROTEIN"/>
    <property type="match status" value="1"/>
</dbReference>
<proteinExistence type="predicted"/>
<evidence type="ECO:0000256" key="1">
    <source>
        <dbReference type="ARBA" id="ARBA00022475"/>
    </source>
</evidence>
<dbReference type="InterPro" id="IPR052363">
    <property type="entry name" value="LPS_export_LptC"/>
</dbReference>
<dbReference type="GO" id="GO:0005886">
    <property type="term" value="C:plasma membrane"/>
    <property type="evidence" value="ECO:0007669"/>
    <property type="project" value="InterPro"/>
</dbReference>
<reference evidence="7 8" key="1">
    <citation type="journal article" date="2009" name="Appl. Environ. Microbiol.">
        <title>Genomic analysis of 'Elusimicrobium minutum,' the first cultivated representative of the phylum 'Elusimicrobia' (formerly termite group 1).</title>
        <authorList>
            <person name="Herlemann D.P.R."/>
            <person name="Geissinger O."/>
            <person name="Ikeda-Ohtsubo W."/>
            <person name="Kunin V."/>
            <person name="Sun H."/>
            <person name="Lapidus A."/>
            <person name="Hugenholtz P."/>
            <person name="Brune A."/>
        </authorList>
    </citation>
    <scope>NUCLEOTIDE SEQUENCE [LARGE SCALE GENOMIC DNA]</scope>
    <source>
        <strain evidence="7 8">Pei191</strain>
    </source>
</reference>
<dbReference type="STRING" id="445932.Emin_0590"/>
<feature type="signal peptide" evidence="6">
    <location>
        <begin position="1"/>
        <end position="21"/>
    </location>
</feature>